<feature type="region of interest" description="Disordered" evidence="6">
    <location>
        <begin position="214"/>
        <end position="239"/>
    </location>
</feature>
<dbReference type="PANTHER" id="PTHR46481:SF10">
    <property type="entry name" value="ZINC FINGER BED DOMAIN-CONTAINING PROTEIN 39"/>
    <property type="match status" value="1"/>
</dbReference>
<evidence type="ECO:0000256" key="3">
    <source>
        <dbReference type="ARBA" id="ARBA00022771"/>
    </source>
</evidence>
<dbReference type="GO" id="GO:0005634">
    <property type="term" value="C:nucleus"/>
    <property type="evidence" value="ECO:0007669"/>
    <property type="project" value="UniProtKB-SubCell"/>
</dbReference>
<dbReference type="EMBL" id="JAMRDG010000002">
    <property type="protein sequence ID" value="KAJ3690553.1"/>
    <property type="molecule type" value="Genomic_DNA"/>
</dbReference>
<feature type="domain" description="HAT C-terminal dimerisation" evidence="7">
    <location>
        <begin position="274"/>
        <end position="348"/>
    </location>
</feature>
<dbReference type="SUPFAM" id="SSF53098">
    <property type="entry name" value="Ribonuclease H-like"/>
    <property type="match status" value="1"/>
</dbReference>
<dbReference type="InterPro" id="IPR008906">
    <property type="entry name" value="HATC_C_dom"/>
</dbReference>
<organism evidence="8 9">
    <name type="scientific">Rhynchospora tenuis</name>
    <dbReference type="NCBI Taxonomy" id="198213"/>
    <lineage>
        <taxon>Eukaryota</taxon>
        <taxon>Viridiplantae</taxon>
        <taxon>Streptophyta</taxon>
        <taxon>Embryophyta</taxon>
        <taxon>Tracheophyta</taxon>
        <taxon>Spermatophyta</taxon>
        <taxon>Magnoliopsida</taxon>
        <taxon>Liliopsida</taxon>
        <taxon>Poales</taxon>
        <taxon>Cyperaceae</taxon>
        <taxon>Cyperoideae</taxon>
        <taxon>Rhynchosporeae</taxon>
        <taxon>Rhynchospora</taxon>
    </lineage>
</organism>
<evidence type="ECO:0000313" key="9">
    <source>
        <dbReference type="Proteomes" id="UP001210211"/>
    </source>
</evidence>
<reference evidence="8 9" key="1">
    <citation type="journal article" date="2022" name="Cell">
        <title>Repeat-based holocentromeres influence genome architecture and karyotype evolution.</title>
        <authorList>
            <person name="Hofstatter P.G."/>
            <person name="Thangavel G."/>
            <person name="Lux T."/>
            <person name="Neumann P."/>
            <person name="Vondrak T."/>
            <person name="Novak P."/>
            <person name="Zhang M."/>
            <person name="Costa L."/>
            <person name="Castellani M."/>
            <person name="Scott A."/>
            <person name="Toegelov H."/>
            <person name="Fuchs J."/>
            <person name="Mata-Sucre Y."/>
            <person name="Dias Y."/>
            <person name="Vanzela A.L.L."/>
            <person name="Huettel B."/>
            <person name="Almeida C.C.S."/>
            <person name="Simkova H."/>
            <person name="Souza G."/>
            <person name="Pedrosa-Harand A."/>
            <person name="Macas J."/>
            <person name="Mayer K.F.X."/>
            <person name="Houben A."/>
            <person name="Marques A."/>
        </authorList>
    </citation>
    <scope>NUCLEOTIDE SEQUENCE [LARGE SCALE GENOMIC DNA]</scope>
    <source>
        <strain evidence="8">RhyTen1mFocal</strain>
    </source>
</reference>
<accession>A0AAD5ZBQ1</accession>
<evidence type="ECO:0000259" key="7">
    <source>
        <dbReference type="Pfam" id="PF05699"/>
    </source>
</evidence>
<dbReference type="PANTHER" id="PTHR46481">
    <property type="entry name" value="ZINC FINGER BED DOMAIN-CONTAINING PROTEIN 4"/>
    <property type="match status" value="1"/>
</dbReference>
<dbReference type="GO" id="GO:0046983">
    <property type="term" value="F:protein dimerization activity"/>
    <property type="evidence" value="ECO:0007669"/>
    <property type="project" value="InterPro"/>
</dbReference>
<evidence type="ECO:0000256" key="6">
    <source>
        <dbReference type="SAM" id="MobiDB-lite"/>
    </source>
</evidence>
<keyword evidence="2" id="KW-0479">Metal-binding</keyword>
<keyword evidence="3" id="KW-0863">Zinc-finger</keyword>
<dbReference type="InterPro" id="IPR052035">
    <property type="entry name" value="ZnF_BED_domain_contain"/>
</dbReference>
<evidence type="ECO:0000256" key="5">
    <source>
        <dbReference type="ARBA" id="ARBA00023242"/>
    </source>
</evidence>
<proteinExistence type="predicted"/>
<dbReference type="GO" id="GO:0008270">
    <property type="term" value="F:zinc ion binding"/>
    <property type="evidence" value="ECO:0007669"/>
    <property type="project" value="UniProtKB-KW"/>
</dbReference>
<name>A0AAD5ZBQ1_9POAL</name>
<keyword evidence="5" id="KW-0539">Nucleus</keyword>
<dbReference type="Pfam" id="PF05699">
    <property type="entry name" value="Dimer_Tnp_hAT"/>
    <property type="match status" value="1"/>
</dbReference>
<evidence type="ECO:0000256" key="1">
    <source>
        <dbReference type="ARBA" id="ARBA00004123"/>
    </source>
</evidence>
<comment type="caution">
    <text evidence="8">The sequence shown here is derived from an EMBL/GenBank/DDBJ whole genome shotgun (WGS) entry which is preliminary data.</text>
</comment>
<keyword evidence="9" id="KW-1185">Reference proteome</keyword>
<sequence length="416" mass="47297">MNQFWTNRAQLFDAFKEADYMVSITSDIWTAGKKGQSYCSVTAHWISDDAMGSWILNKRILAFRVLPFPHDGQAIFEHILSVIEEYNIRDKIFAEALDNASNNASAIRVPTGQVYRLNPTDWMALEALVPFLDCFYTATVRFSATYTPTASALIEDLVAISDWLKVSQTSRSLAIIKRNFGLDVNEQQLDDDVKNLFESVYKIYEQRYNQARSAQQHGRRSVGPSGVSQPSNLSGRGRGSVSRLLNILNKCSDTPIQQQSNTEIQIYISSDYATVKVDDENFDILRFWNQVKGVLPILSSMARDIFVVPVSTVASESCFSGANRVLTDKRTRLGPETFEALVLLKDWYDAEKRLQDKSWMHMVPELGEFRGTNTLSSSQHQNEGSQDVAQAYGFNPYQCNYEDYGYHLGDYENWNY</sequence>
<keyword evidence="4" id="KW-0862">Zinc</keyword>
<gene>
    <name evidence="8" type="ORF">LUZ61_019717</name>
</gene>
<evidence type="ECO:0000256" key="2">
    <source>
        <dbReference type="ARBA" id="ARBA00022723"/>
    </source>
</evidence>
<evidence type="ECO:0000313" key="8">
    <source>
        <dbReference type="EMBL" id="KAJ3690553.1"/>
    </source>
</evidence>
<dbReference type="InterPro" id="IPR012337">
    <property type="entry name" value="RNaseH-like_sf"/>
</dbReference>
<protein>
    <recommendedName>
        <fullName evidence="7">HAT C-terminal dimerisation domain-containing protein</fullName>
    </recommendedName>
</protein>
<evidence type="ECO:0000256" key="4">
    <source>
        <dbReference type="ARBA" id="ARBA00022833"/>
    </source>
</evidence>
<dbReference type="AlphaFoldDB" id="A0AAD5ZBQ1"/>
<dbReference type="Proteomes" id="UP001210211">
    <property type="component" value="Unassembled WGS sequence"/>
</dbReference>
<comment type="subcellular location">
    <subcellularLocation>
        <location evidence="1">Nucleus</location>
    </subcellularLocation>
</comment>